<keyword evidence="2" id="KW-0732">Signal</keyword>
<dbReference type="AlphaFoldDB" id="A0A183BRR7"/>
<accession>A0A183BRR7</accession>
<feature type="signal peptide" evidence="2">
    <location>
        <begin position="1"/>
        <end position="18"/>
    </location>
</feature>
<reference evidence="3" key="1">
    <citation type="submission" date="2013-12" db="EMBL/GenBank/DDBJ databases">
        <authorList>
            <person name="Aslett M."/>
        </authorList>
    </citation>
    <scope>NUCLEOTIDE SEQUENCE [LARGE SCALE GENOMIC DNA]</scope>
    <source>
        <strain evidence="3">Lindley</strain>
    </source>
</reference>
<organism evidence="3 4">
    <name type="scientific">Globodera pallida</name>
    <name type="common">Potato cyst nematode worm</name>
    <name type="synonym">Heterodera pallida</name>
    <dbReference type="NCBI Taxonomy" id="36090"/>
    <lineage>
        <taxon>Eukaryota</taxon>
        <taxon>Metazoa</taxon>
        <taxon>Ecdysozoa</taxon>
        <taxon>Nematoda</taxon>
        <taxon>Chromadorea</taxon>
        <taxon>Rhabditida</taxon>
        <taxon>Tylenchina</taxon>
        <taxon>Tylenchomorpha</taxon>
        <taxon>Tylenchoidea</taxon>
        <taxon>Heteroderidae</taxon>
        <taxon>Heteroderinae</taxon>
        <taxon>Globodera</taxon>
    </lineage>
</organism>
<reference evidence="4" key="3">
    <citation type="submission" date="2016-06" db="UniProtKB">
        <authorList>
            <consortium name="WormBaseParasite"/>
        </authorList>
    </citation>
    <scope>IDENTIFICATION</scope>
</reference>
<proteinExistence type="predicted"/>
<reference evidence="3" key="2">
    <citation type="submission" date="2014-05" db="EMBL/GenBank/DDBJ databases">
        <title>The genome and life-stage specific transcriptomes of Globodera pallida elucidate key aspects of plant parasitism by a cyst nematode.</title>
        <authorList>
            <person name="Cotton J.A."/>
            <person name="Lilley C.J."/>
            <person name="Jones L.M."/>
            <person name="Kikuchi T."/>
            <person name="Reid A.J."/>
            <person name="Thorpe P."/>
            <person name="Tsai I.J."/>
            <person name="Beasley H."/>
            <person name="Blok V."/>
            <person name="Cock P.J.A."/>
            <person name="Van den Akker S.E."/>
            <person name="Holroyd N."/>
            <person name="Hunt M."/>
            <person name="Mantelin S."/>
            <person name="Naghra H."/>
            <person name="Pain A."/>
            <person name="Palomares-Rius J.E."/>
            <person name="Zarowiecki M."/>
            <person name="Berriman M."/>
            <person name="Jones J.T."/>
            <person name="Urwin P.E."/>
        </authorList>
    </citation>
    <scope>NUCLEOTIDE SEQUENCE [LARGE SCALE GENOMIC DNA]</scope>
    <source>
        <strain evidence="3">Lindley</strain>
    </source>
</reference>
<keyword evidence="3" id="KW-1185">Reference proteome</keyword>
<evidence type="ECO:0000313" key="3">
    <source>
        <dbReference type="Proteomes" id="UP000050741"/>
    </source>
</evidence>
<sequence>MNFFLLCLLLFPITSSLAGEEQAYGNNGGYHSPSGAYSSHSGAYSAPSGAYSSASSEKSGDYEYAHGSGVRLVDDYICDLDASILIVTNSEKELKGNSGYGGGKTEYGGVGYSDDTKEYGGKDS</sequence>
<dbReference type="Proteomes" id="UP000050741">
    <property type="component" value="Unassembled WGS sequence"/>
</dbReference>
<evidence type="ECO:0000313" key="4">
    <source>
        <dbReference type="WBParaSite" id="GPLIN_000330300"/>
    </source>
</evidence>
<evidence type="ECO:0000256" key="1">
    <source>
        <dbReference type="SAM" id="MobiDB-lite"/>
    </source>
</evidence>
<feature type="compositionally biased region" description="Low complexity" evidence="1">
    <location>
        <begin position="37"/>
        <end position="56"/>
    </location>
</feature>
<evidence type="ECO:0000256" key="2">
    <source>
        <dbReference type="SAM" id="SignalP"/>
    </source>
</evidence>
<feature type="compositionally biased region" description="Basic and acidic residues" evidence="1">
    <location>
        <begin position="114"/>
        <end position="124"/>
    </location>
</feature>
<protein>
    <submittedName>
        <fullName evidence="4">Glycine-rich protein</fullName>
    </submittedName>
</protein>
<feature type="chain" id="PRO_5008146540" evidence="2">
    <location>
        <begin position="19"/>
        <end position="124"/>
    </location>
</feature>
<name>A0A183BRR7_GLOPA</name>
<feature type="region of interest" description="Disordered" evidence="1">
    <location>
        <begin position="37"/>
        <end position="62"/>
    </location>
</feature>
<feature type="compositionally biased region" description="Gly residues" evidence="1">
    <location>
        <begin position="98"/>
        <end position="111"/>
    </location>
</feature>
<dbReference type="WBParaSite" id="GPLIN_000330300">
    <property type="protein sequence ID" value="GPLIN_000330300"/>
    <property type="gene ID" value="GPLIN_000330300"/>
</dbReference>
<feature type="region of interest" description="Disordered" evidence="1">
    <location>
        <begin position="95"/>
        <end position="124"/>
    </location>
</feature>